<organism evidence="1 2">
    <name type="scientific">Flavobacterium litorale</name>
    <dbReference type="NCBI Taxonomy" id="2856519"/>
    <lineage>
        <taxon>Bacteria</taxon>
        <taxon>Pseudomonadati</taxon>
        <taxon>Bacteroidota</taxon>
        <taxon>Flavobacteriia</taxon>
        <taxon>Flavobacteriales</taxon>
        <taxon>Flavobacteriaceae</taxon>
        <taxon>Flavobacterium</taxon>
    </lineage>
</organism>
<accession>A0ABX8VDT7</accession>
<sequence length="148" mass="16592">MVEDILEQNKCSTQNFKNMVRIVNFNERNSEDGSTFFALTIQGGVELLQSKSTGNFYATAKKASISSTFDKETCEALIGTEMPGKIVKKECEPYSYTIKETGEIIELSHRYEYEPETPSTKDDISESTIDDFVNSEAVKEENHPLIAG</sequence>
<gene>
    <name evidence="1" type="ORF">K1I41_02665</name>
</gene>
<name>A0ABX8VDT7_9FLAO</name>
<dbReference type="EMBL" id="CP080429">
    <property type="protein sequence ID" value="QYJ68801.1"/>
    <property type="molecule type" value="Genomic_DNA"/>
</dbReference>
<evidence type="ECO:0000313" key="2">
    <source>
        <dbReference type="Proteomes" id="UP000825381"/>
    </source>
</evidence>
<proteinExistence type="predicted"/>
<dbReference type="RefSeq" id="WP_220641140.1">
    <property type="nucleotide sequence ID" value="NZ_CP080429.1"/>
</dbReference>
<dbReference type="Proteomes" id="UP000825381">
    <property type="component" value="Chromosome"/>
</dbReference>
<keyword evidence="2" id="KW-1185">Reference proteome</keyword>
<protein>
    <submittedName>
        <fullName evidence="1">Uncharacterized protein</fullName>
    </submittedName>
</protein>
<evidence type="ECO:0000313" key="1">
    <source>
        <dbReference type="EMBL" id="QYJ68801.1"/>
    </source>
</evidence>
<reference evidence="1 2" key="1">
    <citation type="submission" date="2021-07" db="EMBL/GenBank/DDBJ databases">
        <title>Flavobacterium WSW3-B6 sp.nov, isolated from seaweed.</title>
        <authorList>
            <person name="Muhammad N."/>
            <person name="Ho H."/>
            <person name="Lee Y.-J."/>
            <person name="Nguyen T."/>
            <person name="Ho J."/>
            <person name="Kim S.-G."/>
        </authorList>
    </citation>
    <scope>NUCLEOTIDE SEQUENCE [LARGE SCALE GENOMIC DNA]</scope>
    <source>
        <strain evidence="1 2">WSW3-B6</strain>
    </source>
</reference>